<evidence type="ECO:0000313" key="11">
    <source>
        <dbReference type="Proteomes" id="UP000004978"/>
    </source>
</evidence>
<dbReference type="GO" id="GO:0046872">
    <property type="term" value="F:metal ion binding"/>
    <property type="evidence" value="ECO:0007669"/>
    <property type="project" value="UniProtKB-KW"/>
</dbReference>
<dbReference type="GO" id="GO:0005886">
    <property type="term" value="C:plasma membrane"/>
    <property type="evidence" value="ECO:0007669"/>
    <property type="project" value="TreeGrafter"/>
</dbReference>
<evidence type="ECO:0000256" key="3">
    <source>
        <dbReference type="ARBA" id="ARBA00022670"/>
    </source>
</evidence>
<evidence type="ECO:0000256" key="5">
    <source>
        <dbReference type="ARBA" id="ARBA00022801"/>
    </source>
</evidence>
<feature type="domain" description="Peptidase M13 N-terminal" evidence="9">
    <location>
        <begin position="7"/>
        <end position="387"/>
    </location>
</feature>
<dbReference type="EMBL" id="AFXA01000011">
    <property type="protein sequence ID" value="EGV00054.1"/>
    <property type="molecule type" value="Genomic_DNA"/>
</dbReference>
<keyword evidence="4" id="KW-0479">Metal-binding</keyword>
<evidence type="ECO:0000256" key="1">
    <source>
        <dbReference type="ARBA" id="ARBA00001947"/>
    </source>
</evidence>
<evidence type="ECO:0000259" key="8">
    <source>
        <dbReference type="Pfam" id="PF01431"/>
    </source>
</evidence>
<proteinExistence type="inferred from homology"/>
<accession>F9UK49</accession>
<comment type="cofactor">
    <cofactor evidence="1">
        <name>Zn(2+)</name>
        <dbReference type="ChEBI" id="CHEBI:29105"/>
    </cofactor>
</comment>
<evidence type="ECO:0000256" key="4">
    <source>
        <dbReference type="ARBA" id="ARBA00022723"/>
    </source>
</evidence>
<gene>
    <name evidence="10" type="ORF">MCSF7_01301</name>
</gene>
<evidence type="ECO:0000256" key="7">
    <source>
        <dbReference type="ARBA" id="ARBA00023049"/>
    </source>
</evidence>
<dbReference type="InterPro" id="IPR018497">
    <property type="entry name" value="Peptidase_M13_C"/>
</dbReference>
<dbReference type="InterPro" id="IPR042089">
    <property type="entry name" value="Peptidase_M13_dom_2"/>
</dbReference>
<dbReference type="PROSITE" id="PS51885">
    <property type="entry name" value="NEPRILYSIN"/>
    <property type="match status" value="1"/>
</dbReference>
<dbReference type="PRINTS" id="PR00786">
    <property type="entry name" value="NEPRILYSIN"/>
</dbReference>
<organism evidence="10 11">
    <name type="scientific">Mycoplasmopsis columbina SF7</name>
    <dbReference type="NCBI Taxonomy" id="1037410"/>
    <lineage>
        <taxon>Bacteria</taxon>
        <taxon>Bacillati</taxon>
        <taxon>Mycoplasmatota</taxon>
        <taxon>Mycoplasmoidales</taxon>
        <taxon>Metamycoplasmataceae</taxon>
        <taxon>Mycoplasmopsis</taxon>
    </lineage>
</organism>
<dbReference type="Pfam" id="PF05649">
    <property type="entry name" value="Peptidase_M13_N"/>
    <property type="match status" value="1"/>
</dbReference>
<dbReference type="Gene3D" id="3.40.390.10">
    <property type="entry name" value="Collagenase (Catalytic Domain)"/>
    <property type="match status" value="1"/>
</dbReference>
<evidence type="ECO:0000313" key="10">
    <source>
        <dbReference type="EMBL" id="EGV00054.1"/>
    </source>
</evidence>
<dbReference type="AlphaFoldDB" id="F9UK49"/>
<dbReference type="STRING" id="1037410.MCSF7_01301"/>
<dbReference type="Proteomes" id="UP000004978">
    <property type="component" value="Unassembled WGS sequence"/>
</dbReference>
<dbReference type="GO" id="GO:0004222">
    <property type="term" value="F:metalloendopeptidase activity"/>
    <property type="evidence" value="ECO:0007669"/>
    <property type="project" value="InterPro"/>
</dbReference>
<keyword evidence="11" id="KW-1185">Reference proteome</keyword>
<keyword evidence="5" id="KW-0378">Hydrolase</keyword>
<evidence type="ECO:0000256" key="2">
    <source>
        <dbReference type="ARBA" id="ARBA00007357"/>
    </source>
</evidence>
<dbReference type="Pfam" id="PF01431">
    <property type="entry name" value="Peptidase_M13"/>
    <property type="match status" value="1"/>
</dbReference>
<evidence type="ECO:0000256" key="6">
    <source>
        <dbReference type="ARBA" id="ARBA00022833"/>
    </source>
</evidence>
<dbReference type="eggNOG" id="COG3590">
    <property type="taxonomic scope" value="Bacteria"/>
</dbReference>
<name>F9UK49_9BACT</name>
<comment type="caution">
    <text evidence="10">The sequence shown here is derived from an EMBL/GenBank/DDBJ whole genome shotgun (WGS) entry which is preliminary data.</text>
</comment>
<sequence>MKKISLKDDFYQAINQEWLDKAKIPADRPSTGAFYEIHKKSERRLKLIANSLLKEYKSKKLENNVLTNFAKLYEMTSNFEKREQLGIKPLKELVKEIEKIQSLEDYAMALEKHILYGLPTFLNFFVYQDFKNSEIQTLYLSSPKTLLPESSYYDEKNPAKVSLLNAYRKMQRKLLKKYGYNSKKIETLLTQAINFDERLAKYYPSGQELADYDKMYNPMHVDEVNAKIKYFDVKTLLEKLVNQSVDIVSPTYPRFLDNINEVLNSENFEEFKAWLLLSTISSFSPYLDNDSRVSSSIYGRTLSGVKKASKKEKAALNIAISAFNMPVGLYYANKYFSESAKKDVENKIAKMINVYARRLEANTWLTKATKEKALIKLRGLGVHVGYPTEIRPYYQAIEIKSYKEGGNLVKNILEVNYQEQKYMFSNYKQPINKNYWSMSPAVVNAYYSPTMNHIVFPAAILDAPFYSEKQTSSQNYGGIGAVIAHEISHAFDNHGALFDEKGNKNMWWTEQDFAKFQELGQKMIDLFEGVETGVGLCNGKLTLSENIADGGGISCALEASKSESNHSSKEFFTNWAIVWRNKASESYRKILLSTDPHAPAKLRANQQVKNLDDFYETFDIKEGDGMFLPKEKRVNIW</sequence>
<dbReference type="InterPro" id="IPR008753">
    <property type="entry name" value="Peptidase_M13_N"/>
</dbReference>
<keyword evidence="7" id="KW-0482">Metalloprotease</keyword>
<dbReference type="SUPFAM" id="SSF55486">
    <property type="entry name" value="Metalloproteases ('zincins'), catalytic domain"/>
    <property type="match status" value="1"/>
</dbReference>
<dbReference type="RefSeq" id="WP_006608667.1">
    <property type="nucleotide sequence ID" value="NZ_AFXA01000011.1"/>
</dbReference>
<dbReference type="PANTHER" id="PTHR11733">
    <property type="entry name" value="ZINC METALLOPROTEASE FAMILY M13 NEPRILYSIN-RELATED"/>
    <property type="match status" value="1"/>
</dbReference>
<protein>
    <submittedName>
        <fullName evidence="10">Neutral endopeptidase (Endopeptidase O)</fullName>
    </submittedName>
</protein>
<evidence type="ECO:0000259" key="9">
    <source>
        <dbReference type="Pfam" id="PF05649"/>
    </source>
</evidence>
<dbReference type="InterPro" id="IPR000718">
    <property type="entry name" value="Peptidase_M13"/>
</dbReference>
<reference evidence="10 11" key="1">
    <citation type="journal article" date="2013" name="Genome Announc.">
        <title>Genome Sequence of Mycoplasma columbinum Strain SF7.</title>
        <authorList>
            <person name="Guo Z."/>
            <person name="Xu X."/>
            <person name="Zheng Q."/>
            <person name="Li T."/>
            <person name="Kuang S."/>
            <person name="Zhang Z."/>
            <person name="Chen Y."/>
            <person name="Lu X."/>
            <person name="Zhou R."/>
            <person name="Bi D."/>
            <person name="Jin H."/>
        </authorList>
    </citation>
    <scope>NUCLEOTIDE SEQUENCE [LARGE SCALE GENOMIC DNA]</scope>
    <source>
        <strain evidence="10 11">SF7</strain>
    </source>
</reference>
<dbReference type="PANTHER" id="PTHR11733:SF167">
    <property type="entry name" value="FI17812P1-RELATED"/>
    <property type="match status" value="1"/>
</dbReference>
<dbReference type="InterPro" id="IPR024079">
    <property type="entry name" value="MetalloPept_cat_dom_sf"/>
</dbReference>
<dbReference type="Gene3D" id="1.10.1380.10">
    <property type="entry name" value="Neutral endopeptidase , domain2"/>
    <property type="match status" value="1"/>
</dbReference>
<keyword evidence="6" id="KW-0862">Zinc</keyword>
<dbReference type="CDD" id="cd08662">
    <property type="entry name" value="M13"/>
    <property type="match status" value="1"/>
</dbReference>
<feature type="domain" description="Peptidase M13 C-terminal" evidence="8">
    <location>
        <begin position="444"/>
        <end position="634"/>
    </location>
</feature>
<keyword evidence="3" id="KW-0645">Protease</keyword>
<comment type="similarity">
    <text evidence="2">Belongs to the peptidase M13 family.</text>
</comment>
<dbReference type="GO" id="GO:0016485">
    <property type="term" value="P:protein processing"/>
    <property type="evidence" value="ECO:0007669"/>
    <property type="project" value="TreeGrafter"/>
</dbReference>